<dbReference type="Proteomes" id="UP000650467">
    <property type="component" value="Unassembled WGS sequence"/>
</dbReference>
<accession>A0A835VYN7</accession>
<dbReference type="OrthoDB" id="554472at2759"/>
<dbReference type="AlphaFoldDB" id="A0A835VYN7"/>
<sequence length="112" mass="12239">MDQLTAELGAVKTQMAAMMSMLVEIKAAQDNAAHRNWNSMSRMFDHQLEPLKAEAGEQVGTYPPAGLFPASLSQLANMGHAELDALEQFYSRAFAGDSLARRYSKLMAFIGA</sequence>
<gene>
    <name evidence="1" type="ORF">HXX76_010007</name>
</gene>
<keyword evidence="2" id="KW-1185">Reference proteome</keyword>
<organism evidence="1 2">
    <name type="scientific">Chlamydomonas incerta</name>
    <dbReference type="NCBI Taxonomy" id="51695"/>
    <lineage>
        <taxon>Eukaryota</taxon>
        <taxon>Viridiplantae</taxon>
        <taxon>Chlorophyta</taxon>
        <taxon>core chlorophytes</taxon>
        <taxon>Chlorophyceae</taxon>
        <taxon>CS clade</taxon>
        <taxon>Chlamydomonadales</taxon>
        <taxon>Chlamydomonadaceae</taxon>
        <taxon>Chlamydomonas</taxon>
    </lineage>
</organism>
<proteinExistence type="predicted"/>
<comment type="caution">
    <text evidence="1">The sequence shown here is derived from an EMBL/GenBank/DDBJ whole genome shotgun (WGS) entry which is preliminary data.</text>
</comment>
<reference evidence="1" key="1">
    <citation type="journal article" date="2020" name="bioRxiv">
        <title>Comparative genomics of Chlamydomonas.</title>
        <authorList>
            <person name="Craig R.J."/>
            <person name="Hasan A.R."/>
            <person name="Ness R.W."/>
            <person name="Keightley P.D."/>
        </authorList>
    </citation>
    <scope>NUCLEOTIDE SEQUENCE</scope>
    <source>
        <strain evidence="1">SAG 7.73</strain>
    </source>
</reference>
<protein>
    <submittedName>
        <fullName evidence="1">Uncharacterized protein</fullName>
    </submittedName>
</protein>
<evidence type="ECO:0000313" key="2">
    <source>
        <dbReference type="Proteomes" id="UP000650467"/>
    </source>
</evidence>
<dbReference type="EMBL" id="JAEHOC010000027">
    <property type="protein sequence ID" value="KAG2430484.1"/>
    <property type="molecule type" value="Genomic_DNA"/>
</dbReference>
<evidence type="ECO:0000313" key="1">
    <source>
        <dbReference type="EMBL" id="KAG2430484.1"/>
    </source>
</evidence>
<name>A0A835VYN7_CHLIN</name>